<protein>
    <submittedName>
        <fullName evidence="2">DUF2945 domain-containing protein</fullName>
    </submittedName>
</protein>
<dbReference type="RefSeq" id="WP_263038564.1">
    <property type="nucleotide sequence ID" value="NZ_JAOTPL010000018.1"/>
</dbReference>
<gene>
    <name evidence="2" type="ORF">OD355_11160</name>
</gene>
<name>A0AAE3IN04_9BACT</name>
<reference evidence="2" key="1">
    <citation type="submission" date="2022-10" db="EMBL/GenBank/DDBJ databases">
        <authorList>
            <person name="Kim H.S."/>
            <person name="Kim J.-S."/>
            <person name="Suh M.K."/>
            <person name="Eom M.K."/>
            <person name="Lee J.-S."/>
        </authorList>
    </citation>
    <scope>NUCLEOTIDE SEQUENCE</scope>
    <source>
        <strain evidence="2">LIP-5</strain>
    </source>
</reference>
<proteinExistence type="predicted"/>
<dbReference type="Pfam" id="PF11160">
    <property type="entry name" value="Hva1_TUDOR"/>
    <property type="match status" value="1"/>
</dbReference>
<evidence type="ECO:0000313" key="3">
    <source>
        <dbReference type="Proteomes" id="UP001209317"/>
    </source>
</evidence>
<organism evidence="2 3">
    <name type="scientific">Haoranjiania flava</name>
    <dbReference type="NCBI Taxonomy" id="1856322"/>
    <lineage>
        <taxon>Bacteria</taxon>
        <taxon>Pseudomonadati</taxon>
        <taxon>Bacteroidota</taxon>
        <taxon>Chitinophagia</taxon>
        <taxon>Chitinophagales</taxon>
        <taxon>Chitinophagaceae</taxon>
        <taxon>Haoranjiania</taxon>
    </lineage>
</organism>
<accession>A0AAE3IN04</accession>
<keyword evidence="3" id="KW-1185">Reference proteome</keyword>
<dbReference type="AlphaFoldDB" id="A0AAE3IN04"/>
<feature type="domain" description="Hypervirulence associated protein TUDOR" evidence="1">
    <location>
        <begin position="2"/>
        <end position="40"/>
    </location>
</feature>
<evidence type="ECO:0000313" key="2">
    <source>
        <dbReference type="EMBL" id="MCU7695077.1"/>
    </source>
</evidence>
<dbReference type="InterPro" id="IPR021331">
    <property type="entry name" value="Hva1_TUDOR"/>
</dbReference>
<dbReference type="EMBL" id="JAOTPL010000018">
    <property type="protein sequence ID" value="MCU7695077.1"/>
    <property type="molecule type" value="Genomic_DNA"/>
</dbReference>
<sequence>MHTKNFRYKGYHPLASEEDQQYEIKSHKSDHIAAHKARALTKLAKED</sequence>
<comment type="caution">
    <text evidence="2">The sequence shown here is derived from an EMBL/GenBank/DDBJ whole genome shotgun (WGS) entry which is preliminary data.</text>
</comment>
<dbReference type="Proteomes" id="UP001209317">
    <property type="component" value="Unassembled WGS sequence"/>
</dbReference>
<evidence type="ECO:0000259" key="1">
    <source>
        <dbReference type="Pfam" id="PF11160"/>
    </source>
</evidence>